<evidence type="ECO:0000313" key="3">
    <source>
        <dbReference type="Proteomes" id="UP000299102"/>
    </source>
</evidence>
<feature type="region of interest" description="Disordered" evidence="1">
    <location>
        <begin position="1"/>
        <end position="44"/>
    </location>
</feature>
<protein>
    <recommendedName>
        <fullName evidence="4">Integrase catalytic domain-containing protein</fullName>
    </recommendedName>
</protein>
<feature type="compositionally biased region" description="Polar residues" evidence="1">
    <location>
        <begin position="11"/>
        <end position="22"/>
    </location>
</feature>
<feature type="compositionally biased region" description="Basic and acidic residues" evidence="1">
    <location>
        <begin position="24"/>
        <end position="36"/>
    </location>
</feature>
<name>A0A4C1ZR25_EUMVA</name>
<reference evidence="2 3" key="1">
    <citation type="journal article" date="2019" name="Commun. Biol.">
        <title>The bagworm genome reveals a unique fibroin gene that provides high tensile strength.</title>
        <authorList>
            <person name="Kono N."/>
            <person name="Nakamura H."/>
            <person name="Ohtoshi R."/>
            <person name="Tomita M."/>
            <person name="Numata K."/>
            <person name="Arakawa K."/>
        </authorList>
    </citation>
    <scope>NUCLEOTIDE SEQUENCE [LARGE SCALE GENOMIC DNA]</scope>
</reference>
<evidence type="ECO:0008006" key="4">
    <source>
        <dbReference type="Google" id="ProtNLM"/>
    </source>
</evidence>
<evidence type="ECO:0000313" key="2">
    <source>
        <dbReference type="EMBL" id="GBP89822.1"/>
    </source>
</evidence>
<comment type="caution">
    <text evidence="2">The sequence shown here is derived from an EMBL/GenBank/DDBJ whole genome shotgun (WGS) entry which is preliminary data.</text>
</comment>
<accession>A0A4C1ZR25</accession>
<evidence type="ECO:0000256" key="1">
    <source>
        <dbReference type="SAM" id="MobiDB-lite"/>
    </source>
</evidence>
<keyword evidence="3" id="KW-1185">Reference proteome</keyword>
<dbReference type="Proteomes" id="UP000299102">
    <property type="component" value="Unassembled WGS sequence"/>
</dbReference>
<dbReference type="EMBL" id="BGZK01002032">
    <property type="protein sequence ID" value="GBP89822.1"/>
    <property type="molecule type" value="Genomic_DNA"/>
</dbReference>
<dbReference type="PANTHER" id="PTHR47331">
    <property type="entry name" value="PHD-TYPE DOMAIN-CONTAINING PROTEIN"/>
    <property type="match status" value="1"/>
</dbReference>
<sequence>MLRQKDMLCYSTESHSSGNSITRYECRDHGSEKNDRSTQLSDRNLLRQRDQLTRLRSFMGDAWERLIRNVKNSLNTVLLRKNPTEEVLNTLLAEVEYAVNNRPLTHITADPEAPKA</sequence>
<dbReference type="AlphaFoldDB" id="A0A4C1ZR25"/>
<dbReference type="PANTHER" id="PTHR47331:SF6">
    <property type="entry name" value="DOUBLECORTIN DOMAIN-CONTAINING PROTEIN"/>
    <property type="match status" value="1"/>
</dbReference>
<dbReference type="OrthoDB" id="10049357at2759"/>
<dbReference type="GO" id="GO:0003676">
    <property type="term" value="F:nucleic acid binding"/>
    <property type="evidence" value="ECO:0007669"/>
    <property type="project" value="InterPro"/>
</dbReference>
<gene>
    <name evidence="2" type="ORF">EVAR_66712_1</name>
</gene>
<organism evidence="2 3">
    <name type="scientific">Eumeta variegata</name>
    <name type="common">Bagworm moth</name>
    <name type="synonym">Eumeta japonica</name>
    <dbReference type="NCBI Taxonomy" id="151549"/>
    <lineage>
        <taxon>Eukaryota</taxon>
        <taxon>Metazoa</taxon>
        <taxon>Ecdysozoa</taxon>
        <taxon>Arthropoda</taxon>
        <taxon>Hexapoda</taxon>
        <taxon>Insecta</taxon>
        <taxon>Pterygota</taxon>
        <taxon>Neoptera</taxon>
        <taxon>Endopterygota</taxon>
        <taxon>Lepidoptera</taxon>
        <taxon>Glossata</taxon>
        <taxon>Ditrysia</taxon>
        <taxon>Tineoidea</taxon>
        <taxon>Psychidae</taxon>
        <taxon>Oiketicinae</taxon>
        <taxon>Eumeta</taxon>
    </lineage>
</organism>
<dbReference type="Gene3D" id="3.30.420.10">
    <property type="entry name" value="Ribonuclease H-like superfamily/Ribonuclease H"/>
    <property type="match status" value="1"/>
</dbReference>
<proteinExistence type="predicted"/>
<dbReference type="InterPro" id="IPR036397">
    <property type="entry name" value="RNaseH_sf"/>
</dbReference>